<evidence type="ECO:0000256" key="3">
    <source>
        <dbReference type="ARBA" id="ARBA00022516"/>
    </source>
</evidence>
<reference evidence="15" key="1">
    <citation type="journal article" date="2019" name="Int. J. Syst. Evol. Microbiol.">
        <title>The Global Catalogue of Microorganisms (GCM) 10K type strain sequencing project: providing services to taxonomists for standard genome sequencing and annotation.</title>
        <authorList>
            <consortium name="The Broad Institute Genomics Platform"/>
            <consortium name="The Broad Institute Genome Sequencing Center for Infectious Disease"/>
            <person name="Wu L."/>
            <person name="Ma J."/>
        </authorList>
    </citation>
    <scope>NUCLEOTIDE SEQUENCE [LARGE SCALE GENOMIC DNA]</scope>
    <source>
        <strain evidence="15">CGMCC 1.19061</strain>
    </source>
</reference>
<evidence type="ECO:0000256" key="1">
    <source>
        <dbReference type="ARBA" id="ARBA00001946"/>
    </source>
</evidence>
<evidence type="ECO:0000256" key="5">
    <source>
        <dbReference type="ARBA" id="ARBA00022723"/>
    </source>
</evidence>
<accession>A0ABV9M392</accession>
<dbReference type="GO" id="GO:0016301">
    <property type="term" value="F:kinase activity"/>
    <property type="evidence" value="ECO:0007669"/>
    <property type="project" value="UniProtKB-KW"/>
</dbReference>
<evidence type="ECO:0000256" key="2">
    <source>
        <dbReference type="ARBA" id="ARBA00005983"/>
    </source>
</evidence>
<gene>
    <name evidence="14" type="ORF">ACFO3L_02380</name>
</gene>
<dbReference type="NCBIfam" id="TIGR00147">
    <property type="entry name" value="YegS/Rv2252/BmrU family lipid kinase"/>
    <property type="match status" value="1"/>
</dbReference>
<dbReference type="PANTHER" id="PTHR12358:SF106">
    <property type="entry name" value="LIPID KINASE YEGS"/>
    <property type="match status" value="1"/>
</dbReference>
<dbReference type="Pfam" id="PF00781">
    <property type="entry name" value="DAGK_cat"/>
    <property type="match status" value="1"/>
</dbReference>
<dbReference type="InterPro" id="IPR001206">
    <property type="entry name" value="Diacylglycerol_kinase_cat_dom"/>
</dbReference>
<evidence type="ECO:0000256" key="8">
    <source>
        <dbReference type="ARBA" id="ARBA00022840"/>
    </source>
</evidence>
<comment type="caution">
    <text evidence="14">The sequence shown here is derived from an EMBL/GenBank/DDBJ whole genome shotgun (WGS) entry which is preliminary data.</text>
</comment>
<evidence type="ECO:0000256" key="9">
    <source>
        <dbReference type="ARBA" id="ARBA00022842"/>
    </source>
</evidence>
<dbReference type="SMART" id="SM00046">
    <property type="entry name" value="DAGKc"/>
    <property type="match status" value="1"/>
</dbReference>
<dbReference type="Pfam" id="PF19279">
    <property type="entry name" value="YegS_C"/>
    <property type="match status" value="1"/>
</dbReference>
<comment type="similarity">
    <text evidence="2">Belongs to the diacylglycerol/lipid kinase family.</text>
</comment>
<keyword evidence="9" id="KW-0460">Magnesium</keyword>
<comment type="cofactor">
    <cofactor evidence="1">
        <name>Mg(2+)</name>
        <dbReference type="ChEBI" id="CHEBI:18420"/>
    </cofactor>
</comment>
<dbReference type="RefSeq" id="WP_379963458.1">
    <property type="nucleotide sequence ID" value="NZ_JBHSGT010000015.1"/>
</dbReference>
<keyword evidence="12" id="KW-1208">Phospholipid metabolism</keyword>
<dbReference type="PROSITE" id="PS50146">
    <property type="entry name" value="DAGK"/>
    <property type="match status" value="1"/>
</dbReference>
<evidence type="ECO:0000259" key="13">
    <source>
        <dbReference type="PROSITE" id="PS50146"/>
    </source>
</evidence>
<evidence type="ECO:0000256" key="6">
    <source>
        <dbReference type="ARBA" id="ARBA00022741"/>
    </source>
</evidence>
<keyword evidence="3" id="KW-0444">Lipid biosynthesis</keyword>
<dbReference type="Gene3D" id="3.40.50.10330">
    <property type="entry name" value="Probable inorganic polyphosphate/atp-NAD kinase, domain 1"/>
    <property type="match status" value="1"/>
</dbReference>
<name>A0ABV9M392_9ENTE</name>
<keyword evidence="6" id="KW-0547">Nucleotide-binding</keyword>
<protein>
    <submittedName>
        <fullName evidence="14">Diacylglycerol/lipid kinase family protein</fullName>
        <ecNumber evidence="14">2.7.1.-</ecNumber>
    </submittedName>
</protein>
<dbReference type="EMBL" id="JBHSGT010000015">
    <property type="protein sequence ID" value="MFC4709479.1"/>
    <property type="molecule type" value="Genomic_DNA"/>
</dbReference>
<evidence type="ECO:0000256" key="10">
    <source>
        <dbReference type="ARBA" id="ARBA00023098"/>
    </source>
</evidence>
<keyword evidence="10" id="KW-0443">Lipid metabolism</keyword>
<evidence type="ECO:0000256" key="12">
    <source>
        <dbReference type="ARBA" id="ARBA00023264"/>
    </source>
</evidence>
<keyword evidence="11" id="KW-0594">Phospholipid biosynthesis</keyword>
<evidence type="ECO:0000256" key="7">
    <source>
        <dbReference type="ARBA" id="ARBA00022777"/>
    </source>
</evidence>
<keyword evidence="5" id="KW-0479">Metal-binding</keyword>
<feature type="domain" description="DAGKc" evidence="13">
    <location>
        <begin position="1"/>
        <end position="131"/>
    </location>
</feature>
<dbReference type="InterPro" id="IPR050187">
    <property type="entry name" value="Lipid_Phosphate_FormReg"/>
</dbReference>
<dbReference type="PANTHER" id="PTHR12358">
    <property type="entry name" value="SPHINGOSINE KINASE"/>
    <property type="match status" value="1"/>
</dbReference>
<keyword evidence="4 14" id="KW-0808">Transferase</keyword>
<evidence type="ECO:0000313" key="14">
    <source>
        <dbReference type="EMBL" id="MFC4709479.1"/>
    </source>
</evidence>
<sequence>MKKVVLIINPSSGGEKAKEYEALAKEKLEQFFDTVQIRYTQKSGDAKKFAREAALEQYDSVIVMGGDGTVNEGISGLSEQEYRPKFGFFPLGTVNDLARALSIPLDPKEAIKNFSLDQTTMLDVGKINQDYFMNVVAVGTIPEAINDVDSEDKTKLGKFAYFISGMKELLNTESHLFHLTIDNQEKEIKSSTILIGLTNSIGGFEHLLPEAKVNDGSLHLIYLKDQSLVDTVKSLPDLLKGVQDSTENIVYLTFKELRLSLVNPNESLTTNIDGDEGDALPIEVEILPSHLTVYKGETIDE</sequence>
<evidence type="ECO:0000313" key="15">
    <source>
        <dbReference type="Proteomes" id="UP001596026"/>
    </source>
</evidence>
<dbReference type="InterPro" id="IPR005218">
    <property type="entry name" value="Diacylglycerol/lipid_kinase"/>
</dbReference>
<dbReference type="InterPro" id="IPR045540">
    <property type="entry name" value="YegS/DAGK_C"/>
</dbReference>
<dbReference type="EC" id="2.7.1.-" evidence="14"/>
<dbReference type="SUPFAM" id="SSF111331">
    <property type="entry name" value="NAD kinase/diacylglycerol kinase-like"/>
    <property type="match status" value="1"/>
</dbReference>
<evidence type="ECO:0000256" key="4">
    <source>
        <dbReference type="ARBA" id="ARBA00022679"/>
    </source>
</evidence>
<keyword evidence="8" id="KW-0067">ATP-binding</keyword>
<keyword evidence="15" id="KW-1185">Reference proteome</keyword>
<dbReference type="Proteomes" id="UP001596026">
    <property type="component" value="Unassembled WGS sequence"/>
</dbReference>
<evidence type="ECO:0000256" key="11">
    <source>
        <dbReference type="ARBA" id="ARBA00023209"/>
    </source>
</evidence>
<keyword evidence="7 14" id="KW-0418">Kinase</keyword>
<dbReference type="InterPro" id="IPR016064">
    <property type="entry name" value="NAD/diacylglycerol_kinase_sf"/>
</dbReference>
<proteinExistence type="inferred from homology"/>
<organism evidence="14 15">
    <name type="scientific">Enterococcus eurekensis</name>
    <dbReference type="NCBI Taxonomy" id="1159753"/>
    <lineage>
        <taxon>Bacteria</taxon>
        <taxon>Bacillati</taxon>
        <taxon>Bacillota</taxon>
        <taxon>Bacilli</taxon>
        <taxon>Lactobacillales</taxon>
        <taxon>Enterococcaceae</taxon>
        <taxon>Enterococcus</taxon>
    </lineage>
</organism>
<dbReference type="Gene3D" id="2.60.200.40">
    <property type="match status" value="1"/>
</dbReference>
<dbReference type="InterPro" id="IPR017438">
    <property type="entry name" value="ATP-NAD_kinase_N"/>
</dbReference>